<evidence type="ECO:0000313" key="3">
    <source>
        <dbReference type="Proteomes" id="UP000299102"/>
    </source>
</evidence>
<evidence type="ECO:0000313" key="2">
    <source>
        <dbReference type="EMBL" id="GBP00459.1"/>
    </source>
</evidence>
<keyword evidence="3" id="KW-1185">Reference proteome</keyword>
<dbReference type="EMBL" id="BGZK01000005">
    <property type="protein sequence ID" value="GBP00459.1"/>
    <property type="molecule type" value="Genomic_DNA"/>
</dbReference>
<name>A0A4C1SE76_EUMVA</name>
<accession>A0A4C1SE76</accession>
<protein>
    <submittedName>
        <fullName evidence="2">Uncharacterized protein</fullName>
    </submittedName>
</protein>
<feature type="region of interest" description="Disordered" evidence="1">
    <location>
        <begin position="86"/>
        <end position="130"/>
    </location>
</feature>
<proteinExistence type="predicted"/>
<evidence type="ECO:0000256" key="1">
    <source>
        <dbReference type="SAM" id="MobiDB-lite"/>
    </source>
</evidence>
<sequence length="466" mass="52132">MIELLPASGRPCPVDPRTVLAKVAADERHAKDLRKTPSKARLPKHQFIVATRVARWPKAELLKSSTSRKSVPSLVAVSKLKAGRNIKDEGIGKDDLRPREQSRGQKSNNRRIAGRNERTSHATSSDLRGQFGTLEHAEWNPIKARAQSGNTHWVNGPLDVRGSRPGLLGGRAGEKGKPRTDRLRFAMALNDIKANNTIRYYAGARNKCIQHISRGGSYRRYYAIIGKRSASTEERLRNNSRVHRLRGIHNTSTAKSENAAVCPGTCASMLRLFIFVASFRRLRYRICADEQRKYRIDGAPTDNVISDLVASNLRPSRCPKAGQEVPKKRSHQSDKSKTDGLTRSSRNGVNHFIAGRGLITIYVINVMVVSGTDSLECSLRQWIRNPVKPNRSLPVLMMESDGWQESPIHSGLAWRAQGPNSSHRQIVEGYEIRGLDHLSPPRWPNAVRELPLTLSRLRLQHPEPTA</sequence>
<organism evidence="2 3">
    <name type="scientific">Eumeta variegata</name>
    <name type="common">Bagworm moth</name>
    <name type="synonym">Eumeta japonica</name>
    <dbReference type="NCBI Taxonomy" id="151549"/>
    <lineage>
        <taxon>Eukaryota</taxon>
        <taxon>Metazoa</taxon>
        <taxon>Ecdysozoa</taxon>
        <taxon>Arthropoda</taxon>
        <taxon>Hexapoda</taxon>
        <taxon>Insecta</taxon>
        <taxon>Pterygota</taxon>
        <taxon>Neoptera</taxon>
        <taxon>Endopterygota</taxon>
        <taxon>Lepidoptera</taxon>
        <taxon>Glossata</taxon>
        <taxon>Ditrysia</taxon>
        <taxon>Tineoidea</taxon>
        <taxon>Psychidae</taxon>
        <taxon>Oiketicinae</taxon>
        <taxon>Eumeta</taxon>
    </lineage>
</organism>
<feature type="region of interest" description="Disordered" evidence="1">
    <location>
        <begin position="150"/>
        <end position="178"/>
    </location>
</feature>
<dbReference type="Proteomes" id="UP000299102">
    <property type="component" value="Unassembled WGS sequence"/>
</dbReference>
<feature type="compositionally biased region" description="Basic and acidic residues" evidence="1">
    <location>
        <begin position="86"/>
        <end position="103"/>
    </location>
</feature>
<dbReference type="AlphaFoldDB" id="A0A4C1SE76"/>
<feature type="region of interest" description="Disordered" evidence="1">
    <location>
        <begin position="316"/>
        <end position="346"/>
    </location>
</feature>
<gene>
    <name evidence="2" type="ORF">EVAR_998_1</name>
</gene>
<reference evidence="2 3" key="1">
    <citation type="journal article" date="2019" name="Commun. Biol.">
        <title>The bagworm genome reveals a unique fibroin gene that provides high tensile strength.</title>
        <authorList>
            <person name="Kono N."/>
            <person name="Nakamura H."/>
            <person name="Ohtoshi R."/>
            <person name="Tomita M."/>
            <person name="Numata K."/>
            <person name="Arakawa K."/>
        </authorList>
    </citation>
    <scope>NUCLEOTIDE SEQUENCE [LARGE SCALE GENOMIC DNA]</scope>
</reference>
<feature type="compositionally biased region" description="Basic and acidic residues" evidence="1">
    <location>
        <begin position="325"/>
        <end position="340"/>
    </location>
</feature>
<comment type="caution">
    <text evidence="2">The sequence shown here is derived from an EMBL/GenBank/DDBJ whole genome shotgun (WGS) entry which is preliminary data.</text>
</comment>